<reference evidence="1 2" key="1">
    <citation type="submission" date="2019-07" db="EMBL/GenBank/DDBJ databases">
        <title>Draft genome assembly of a fouling barnacle, Amphibalanus amphitrite (Darwin, 1854): The first reference genome for Thecostraca.</title>
        <authorList>
            <person name="Kim W."/>
        </authorList>
    </citation>
    <scope>NUCLEOTIDE SEQUENCE [LARGE SCALE GENOMIC DNA]</scope>
    <source>
        <strain evidence="1">SNU_AA5</strain>
        <tissue evidence="1">Soma without cirri and trophi</tissue>
    </source>
</reference>
<comment type="caution">
    <text evidence="1">The sequence shown here is derived from an EMBL/GenBank/DDBJ whole genome shotgun (WGS) entry which is preliminary data.</text>
</comment>
<sequence length="159" mass="18165">MADDFRSGPVDILIGIDQLYDVVLWDQIELDERLRAIDTVFGYVLHGHQRDHRTDQSDHHTYHGLCMEKLWDLETIGIIPEKDAVAEPDLPKPTWNESEGRYQMGLTWRVFCLPSDSDHFAMSVLELVDGEATAAYHLERTLLKAQLDPVARVLPLGRA</sequence>
<name>A0A6A4W903_AMPAM</name>
<evidence type="ECO:0008006" key="3">
    <source>
        <dbReference type="Google" id="ProtNLM"/>
    </source>
</evidence>
<accession>A0A6A4W903</accession>
<evidence type="ECO:0000313" key="2">
    <source>
        <dbReference type="Proteomes" id="UP000440578"/>
    </source>
</evidence>
<keyword evidence="2" id="KW-1185">Reference proteome</keyword>
<dbReference type="EMBL" id="VIIS01000988">
    <property type="protein sequence ID" value="KAF0303005.1"/>
    <property type="molecule type" value="Genomic_DNA"/>
</dbReference>
<gene>
    <name evidence="1" type="ORF">FJT64_024992</name>
</gene>
<protein>
    <recommendedName>
        <fullName evidence="3">Peptidase aspartic putative domain-containing protein</fullName>
    </recommendedName>
</protein>
<organism evidence="1 2">
    <name type="scientific">Amphibalanus amphitrite</name>
    <name type="common">Striped barnacle</name>
    <name type="synonym">Balanus amphitrite</name>
    <dbReference type="NCBI Taxonomy" id="1232801"/>
    <lineage>
        <taxon>Eukaryota</taxon>
        <taxon>Metazoa</taxon>
        <taxon>Ecdysozoa</taxon>
        <taxon>Arthropoda</taxon>
        <taxon>Crustacea</taxon>
        <taxon>Multicrustacea</taxon>
        <taxon>Cirripedia</taxon>
        <taxon>Thoracica</taxon>
        <taxon>Thoracicalcarea</taxon>
        <taxon>Balanomorpha</taxon>
        <taxon>Balanoidea</taxon>
        <taxon>Balanidae</taxon>
        <taxon>Amphibalaninae</taxon>
        <taxon>Amphibalanus</taxon>
    </lineage>
</organism>
<dbReference type="Proteomes" id="UP000440578">
    <property type="component" value="Unassembled WGS sequence"/>
</dbReference>
<dbReference type="AlphaFoldDB" id="A0A6A4W903"/>
<evidence type="ECO:0000313" key="1">
    <source>
        <dbReference type="EMBL" id="KAF0303005.1"/>
    </source>
</evidence>
<proteinExistence type="predicted"/>